<gene>
    <name evidence="2" type="ORF">EVAR_45252_1</name>
</gene>
<feature type="compositionally biased region" description="Basic and acidic residues" evidence="1">
    <location>
        <begin position="47"/>
        <end position="60"/>
    </location>
</feature>
<feature type="region of interest" description="Disordered" evidence="1">
    <location>
        <begin position="28"/>
        <end position="60"/>
    </location>
</feature>
<dbReference type="Proteomes" id="UP000299102">
    <property type="component" value="Unassembled WGS sequence"/>
</dbReference>
<evidence type="ECO:0000256" key="1">
    <source>
        <dbReference type="SAM" id="MobiDB-lite"/>
    </source>
</evidence>
<evidence type="ECO:0000313" key="2">
    <source>
        <dbReference type="EMBL" id="GBP61233.1"/>
    </source>
</evidence>
<keyword evidence="3" id="KW-1185">Reference proteome</keyword>
<proteinExistence type="predicted"/>
<dbReference type="EMBL" id="BGZK01000808">
    <property type="protein sequence ID" value="GBP61233.1"/>
    <property type="molecule type" value="Genomic_DNA"/>
</dbReference>
<name>A0A4C1XDG1_EUMVA</name>
<sequence length="125" mass="14257">MTNELGLSPTRLFNIPRSAARARRGLVWGAMMNQRRPRARAPAPPASDRRPANNKQHDKIKTYLASKSRHTKLLKDENYKNSQHSSGNLLLLNSGVERDVTYNRFQQLSSYCATNFDVSLMKLRS</sequence>
<reference evidence="2 3" key="1">
    <citation type="journal article" date="2019" name="Commun. Biol.">
        <title>The bagworm genome reveals a unique fibroin gene that provides high tensile strength.</title>
        <authorList>
            <person name="Kono N."/>
            <person name="Nakamura H."/>
            <person name="Ohtoshi R."/>
            <person name="Tomita M."/>
            <person name="Numata K."/>
            <person name="Arakawa K."/>
        </authorList>
    </citation>
    <scope>NUCLEOTIDE SEQUENCE [LARGE SCALE GENOMIC DNA]</scope>
</reference>
<organism evidence="2 3">
    <name type="scientific">Eumeta variegata</name>
    <name type="common">Bagworm moth</name>
    <name type="synonym">Eumeta japonica</name>
    <dbReference type="NCBI Taxonomy" id="151549"/>
    <lineage>
        <taxon>Eukaryota</taxon>
        <taxon>Metazoa</taxon>
        <taxon>Ecdysozoa</taxon>
        <taxon>Arthropoda</taxon>
        <taxon>Hexapoda</taxon>
        <taxon>Insecta</taxon>
        <taxon>Pterygota</taxon>
        <taxon>Neoptera</taxon>
        <taxon>Endopterygota</taxon>
        <taxon>Lepidoptera</taxon>
        <taxon>Glossata</taxon>
        <taxon>Ditrysia</taxon>
        <taxon>Tineoidea</taxon>
        <taxon>Psychidae</taxon>
        <taxon>Oiketicinae</taxon>
        <taxon>Eumeta</taxon>
    </lineage>
</organism>
<comment type="caution">
    <text evidence="2">The sequence shown here is derived from an EMBL/GenBank/DDBJ whole genome shotgun (WGS) entry which is preliminary data.</text>
</comment>
<protein>
    <submittedName>
        <fullName evidence="2">Uncharacterized protein</fullName>
    </submittedName>
</protein>
<dbReference type="AlphaFoldDB" id="A0A4C1XDG1"/>
<accession>A0A4C1XDG1</accession>
<evidence type="ECO:0000313" key="3">
    <source>
        <dbReference type="Proteomes" id="UP000299102"/>
    </source>
</evidence>